<feature type="transmembrane region" description="Helical" evidence="4">
    <location>
        <begin position="400"/>
        <end position="418"/>
    </location>
</feature>
<proteinExistence type="inferred from homology"/>
<dbReference type="EMBL" id="VIIS01001605">
    <property type="protein sequence ID" value="KAF0295654.1"/>
    <property type="molecule type" value="Genomic_DNA"/>
</dbReference>
<keyword evidence="2" id="KW-0813">Transport</keyword>
<comment type="subcellular location">
    <subcellularLocation>
        <location evidence="2">Membrane</location>
        <topology evidence="2">Multi-pass membrane protein</topology>
    </subcellularLocation>
</comment>
<dbReference type="InterPro" id="IPR036259">
    <property type="entry name" value="MFS_trans_sf"/>
</dbReference>
<protein>
    <submittedName>
        <fullName evidence="5">Thiamine transporter 2</fullName>
    </submittedName>
</protein>
<dbReference type="SUPFAM" id="SSF103473">
    <property type="entry name" value="MFS general substrate transporter"/>
    <property type="match status" value="1"/>
</dbReference>
<comment type="similarity">
    <text evidence="1 2">Belongs to the reduced folate carrier (RFC) transporter (TC 2.A.48) family.</text>
</comment>
<keyword evidence="4" id="KW-1133">Transmembrane helix</keyword>
<feature type="compositionally biased region" description="Polar residues" evidence="3">
    <location>
        <begin position="227"/>
        <end position="240"/>
    </location>
</feature>
<feature type="transmembrane region" description="Helical" evidence="4">
    <location>
        <begin position="375"/>
        <end position="393"/>
    </location>
</feature>
<organism evidence="5 6">
    <name type="scientific">Amphibalanus amphitrite</name>
    <name type="common">Striped barnacle</name>
    <name type="synonym">Balanus amphitrite</name>
    <dbReference type="NCBI Taxonomy" id="1232801"/>
    <lineage>
        <taxon>Eukaryota</taxon>
        <taxon>Metazoa</taxon>
        <taxon>Ecdysozoa</taxon>
        <taxon>Arthropoda</taxon>
        <taxon>Crustacea</taxon>
        <taxon>Multicrustacea</taxon>
        <taxon>Cirripedia</taxon>
        <taxon>Thoracica</taxon>
        <taxon>Thoracicalcarea</taxon>
        <taxon>Balanomorpha</taxon>
        <taxon>Balanoidea</taxon>
        <taxon>Balanidae</taxon>
        <taxon>Amphibalaninae</taxon>
        <taxon>Amphibalanus</taxon>
    </lineage>
</organism>
<name>A0A6A4VVP1_AMPAM</name>
<evidence type="ECO:0000256" key="3">
    <source>
        <dbReference type="SAM" id="MobiDB-lite"/>
    </source>
</evidence>
<dbReference type="OrthoDB" id="18814at2759"/>
<dbReference type="Gene3D" id="1.20.1250.20">
    <property type="entry name" value="MFS general substrate transporter like domains"/>
    <property type="match status" value="1"/>
</dbReference>
<keyword evidence="4" id="KW-0812">Transmembrane</keyword>
<sequence length="484" mass="54153">MMASCSEIYNRWWVVTLMLCSYGFFKEMRPSEPYLTESLTKYNNVTKQEVSEQIYPVWTYAYLGLLVFVFLLTDMVRYKPMIIFEALGYIATWTLLIWGRGVVQMQLMEFMYGIATSTEVAYLTYIYARVDSSLYQRVTGYVRAALLLGRFASGVLSQSLVSSEALNFFQLNYISFCSVSVAFCIAVCLPTVKHSIYFHRQAAGNWKPDTSVEDASNAPEGGADKQPPQSAETEGSTEQLTDPGRRSCCQWLQDAGGYMLADFRSAYSSPSVVQWSLWWAFATCGNFQVGNYGQPLWEEIAPWEDFDSEGALYNGLVEASNTLLGALAVSTIGHLRLNWEFLGEPVLAVFSCIAGSLLLTMALTSYIGVAYVTYVFFRIIYQMLITICSFQVAKAIPKDSYGLVFGINTFMALALQTILTTVVASKAGFALTPRPQVYGGYFLDLGVLFVLLMAISIRQLGWTAWKSQPVWLPREPASTQLAEE</sequence>
<dbReference type="PIRSF" id="PIRSF028739">
    <property type="entry name" value="Folate_carrier"/>
    <property type="match status" value="1"/>
</dbReference>
<feature type="transmembrane region" description="Helical" evidence="4">
    <location>
        <begin position="173"/>
        <end position="192"/>
    </location>
</feature>
<gene>
    <name evidence="5" type="primary">SLC19A3</name>
    <name evidence="5" type="ORF">FJT64_006874</name>
</gene>
<feature type="transmembrane region" description="Helical" evidence="4">
    <location>
        <begin position="346"/>
        <end position="369"/>
    </location>
</feature>
<evidence type="ECO:0000256" key="4">
    <source>
        <dbReference type="SAM" id="Phobius"/>
    </source>
</evidence>
<feature type="transmembrane region" description="Helical" evidence="4">
    <location>
        <begin position="54"/>
        <end position="73"/>
    </location>
</feature>
<dbReference type="InterPro" id="IPR002666">
    <property type="entry name" value="Folate_carrier"/>
</dbReference>
<evidence type="ECO:0000256" key="1">
    <source>
        <dbReference type="ARBA" id="ARBA00005773"/>
    </source>
</evidence>
<keyword evidence="6" id="KW-1185">Reference proteome</keyword>
<dbReference type="GO" id="GO:0005886">
    <property type="term" value="C:plasma membrane"/>
    <property type="evidence" value="ECO:0007669"/>
    <property type="project" value="UniProtKB-UniRule"/>
</dbReference>
<dbReference type="PANTHER" id="PTHR10686:SF18">
    <property type="entry name" value="IP11787P-RELATED"/>
    <property type="match status" value="1"/>
</dbReference>
<dbReference type="Pfam" id="PF01770">
    <property type="entry name" value="Folate_carrier"/>
    <property type="match status" value="1"/>
</dbReference>
<dbReference type="NCBIfam" id="TIGR00806">
    <property type="entry name" value="rfc"/>
    <property type="match status" value="1"/>
</dbReference>
<feature type="transmembrane region" description="Helical" evidence="4">
    <location>
        <begin position="110"/>
        <end position="128"/>
    </location>
</feature>
<dbReference type="GO" id="GO:0090482">
    <property type="term" value="F:vitamin transmembrane transporter activity"/>
    <property type="evidence" value="ECO:0007669"/>
    <property type="project" value="InterPro"/>
</dbReference>
<dbReference type="AlphaFoldDB" id="A0A6A4VVP1"/>
<keyword evidence="2 4" id="KW-0472">Membrane</keyword>
<dbReference type="Proteomes" id="UP000440578">
    <property type="component" value="Unassembled WGS sequence"/>
</dbReference>
<feature type="region of interest" description="Disordered" evidence="3">
    <location>
        <begin position="207"/>
        <end position="244"/>
    </location>
</feature>
<dbReference type="PANTHER" id="PTHR10686">
    <property type="entry name" value="FOLATE TRANSPORTER"/>
    <property type="match status" value="1"/>
</dbReference>
<evidence type="ECO:0000313" key="5">
    <source>
        <dbReference type="EMBL" id="KAF0295654.1"/>
    </source>
</evidence>
<evidence type="ECO:0000313" key="6">
    <source>
        <dbReference type="Proteomes" id="UP000440578"/>
    </source>
</evidence>
<feature type="transmembrane region" description="Helical" evidence="4">
    <location>
        <begin position="80"/>
        <end position="98"/>
    </location>
</feature>
<accession>A0A6A4VVP1</accession>
<reference evidence="5 6" key="1">
    <citation type="submission" date="2019-07" db="EMBL/GenBank/DDBJ databases">
        <title>Draft genome assembly of a fouling barnacle, Amphibalanus amphitrite (Darwin, 1854): The first reference genome for Thecostraca.</title>
        <authorList>
            <person name="Kim W."/>
        </authorList>
    </citation>
    <scope>NUCLEOTIDE SEQUENCE [LARGE SCALE GENOMIC DNA]</scope>
    <source>
        <strain evidence="5">SNU_AA5</strain>
        <tissue evidence="5">Soma without cirri and trophi</tissue>
    </source>
</reference>
<feature type="transmembrane region" description="Helical" evidence="4">
    <location>
        <begin position="438"/>
        <end position="457"/>
    </location>
</feature>
<evidence type="ECO:0000256" key="2">
    <source>
        <dbReference type="PIRNR" id="PIRNR028739"/>
    </source>
</evidence>
<comment type="caution">
    <text evidence="5">The sequence shown here is derived from an EMBL/GenBank/DDBJ whole genome shotgun (WGS) entry which is preliminary data.</text>
</comment>